<dbReference type="PRINTS" id="PR00420">
    <property type="entry name" value="RNGMNOXGNASE"/>
</dbReference>
<keyword evidence="1" id="KW-0560">Oxidoreductase</keyword>
<keyword evidence="4" id="KW-1185">Reference proteome</keyword>
<dbReference type="InterPro" id="IPR036188">
    <property type="entry name" value="FAD/NAD-bd_sf"/>
</dbReference>
<dbReference type="EMBL" id="QRDP01000004">
    <property type="protein sequence ID" value="RED15608.1"/>
    <property type="molecule type" value="Genomic_DNA"/>
</dbReference>
<dbReference type="PANTHER" id="PTHR43476">
    <property type="entry name" value="3-(3-HYDROXY-PHENYL)PROPIONATE/3-HYDROXYCINNAMIC ACID HYDROXYLASE"/>
    <property type="match status" value="1"/>
</dbReference>
<accession>A0A3D9FD73</accession>
<feature type="domain" description="FAD-binding" evidence="2">
    <location>
        <begin position="9"/>
        <end position="342"/>
    </location>
</feature>
<gene>
    <name evidence="3" type="ORF">DFR46_0606</name>
</gene>
<dbReference type="InterPro" id="IPR002938">
    <property type="entry name" value="FAD-bd"/>
</dbReference>
<dbReference type="GO" id="GO:0071949">
    <property type="term" value="F:FAD binding"/>
    <property type="evidence" value="ECO:0007669"/>
    <property type="project" value="InterPro"/>
</dbReference>
<dbReference type="NCBIfam" id="NF004834">
    <property type="entry name" value="PRK06185.1-3"/>
    <property type="match status" value="1"/>
</dbReference>
<dbReference type="SUPFAM" id="SSF51905">
    <property type="entry name" value="FAD/NAD(P)-binding domain"/>
    <property type="match status" value="1"/>
</dbReference>
<comment type="caution">
    <text evidence="3">The sequence shown here is derived from an EMBL/GenBank/DDBJ whole genome shotgun (WGS) entry which is preliminary data.</text>
</comment>
<dbReference type="InterPro" id="IPR050631">
    <property type="entry name" value="PheA/TfdB_FAD_monoxygenase"/>
</dbReference>
<dbReference type="Pfam" id="PF01494">
    <property type="entry name" value="FAD_binding_3"/>
    <property type="match status" value="1"/>
</dbReference>
<dbReference type="RefSeq" id="WP_211306365.1">
    <property type="nucleotide sequence ID" value="NZ_QRDP01000004.1"/>
</dbReference>
<dbReference type="Gene3D" id="3.50.50.60">
    <property type="entry name" value="FAD/NAD(P)-binding domain"/>
    <property type="match status" value="2"/>
</dbReference>
<sequence>MAGVNSNIRTQICIAGGGPAGLMAGLLFARAGVETLVLEKHADFFRDFRGDTIHPSTLELFDQLGWLDELLELPHVRVEQLKARIGGEFVQIADFRHLSVPAPFIAMMPQWDLLDFIARKARTYPCFRLEMNREVSCTMKDTGGRVSGVELVDGGTVGASLVIAADGRGSALRTENGLPLETLGAPMDVFWFRVEREPGDSGETFGVFERGHIFILIDRGDYWQCAYALEKGGGDTIKARPLDKFKTELTAYLPRLEHGLAAIRSWDDIKLLSVSLDRLTRWHRPGLLAIGDAAHAMSPIGGVGINLAVQDAVAAANILACPIARGEAVDPLLASVQKRRWAPTARVQWLQKIAQNALIAPTLSGQSDIGKPPLALRIVNRIPLLQRIPAHIVGLGFRREKIETPDVFTG</sequence>
<organism evidence="3 4">
    <name type="scientific">Parasphingopyxis lamellibrachiae</name>
    <dbReference type="NCBI Taxonomy" id="680125"/>
    <lineage>
        <taxon>Bacteria</taxon>
        <taxon>Pseudomonadati</taxon>
        <taxon>Pseudomonadota</taxon>
        <taxon>Alphaproteobacteria</taxon>
        <taxon>Sphingomonadales</taxon>
        <taxon>Sphingomonadaceae</taxon>
        <taxon>Parasphingopyxis</taxon>
    </lineage>
</organism>
<name>A0A3D9FD73_9SPHN</name>
<protein>
    <submittedName>
        <fullName evidence="3">2-polyprenyl-6-methoxyphenol hydroxylase-like FAD-dependent oxidoreductase</fullName>
    </submittedName>
</protein>
<dbReference type="Proteomes" id="UP000256310">
    <property type="component" value="Unassembled WGS sequence"/>
</dbReference>
<dbReference type="AlphaFoldDB" id="A0A3D9FD73"/>
<evidence type="ECO:0000313" key="4">
    <source>
        <dbReference type="Proteomes" id="UP000256310"/>
    </source>
</evidence>
<dbReference type="GO" id="GO:0016491">
    <property type="term" value="F:oxidoreductase activity"/>
    <property type="evidence" value="ECO:0007669"/>
    <property type="project" value="UniProtKB-KW"/>
</dbReference>
<evidence type="ECO:0000256" key="1">
    <source>
        <dbReference type="ARBA" id="ARBA00023002"/>
    </source>
</evidence>
<reference evidence="3 4" key="1">
    <citation type="submission" date="2018-07" db="EMBL/GenBank/DDBJ databases">
        <title>Genomic Encyclopedia of Type Strains, Phase IV (KMG-IV): sequencing the most valuable type-strain genomes for metagenomic binning, comparative biology and taxonomic classification.</title>
        <authorList>
            <person name="Goeker M."/>
        </authorList>
    </citation>
    <scope>NUCLEOTIDE SEQUENCE [LARGE SCALE GENOMIC DNA]</scope>
    <source>
        <strain evidence="3 4">DSM 26725</strain>
    </source>
</reference>
<dbReference type="PANTHER" id="PTHR43476:SF5">
    <property type="entry name" value="FAD-DEPENDENT MONOOXYGENASE"/>
    <property type="match status" value="1"/>
</dbReference>
<evidence type="ECO:0000313" key="3">
    <source>
        <dbReference type="EMBL" id="RED15608.1"/>
    </source>
</evidence>
<proteinExistence type="predicted"/>
<evidence type="ECO:0000259" key="2">
    <source>
        <dbReference type="Pfam" id="PF01494"/>
    </source>
</evidence>